<comment type="caution">
    <text evidence="1">The sequence shown here is derived from an EMBL/GenBank/DDBJ whole genome shotgun (WGS) entry which is preliminary data.</text>
</comment>
<gene>
    <name evidence="1" type="ORF">NP493_147g01050</name>
</gene>
<evidence type="ECO:0000313" key="2">
    <source>
        <dbReference type="Proteomes" id="UP001209878"/>
    </source>
</evidence>
<accession>A0AAD9P4P2</accession>
<dbReference type="Proteomes" id="UP001209878">
    <property type="component" value="Unassembled WGS sequence"/>
</dbReference>
<sequence>MIIKHDMSREDREKERLLQKEAREKTQQEQTSNFVYLVRGRPGERQIIKVQKGAK</sequence>
<dbReference type="EMBL" id="JAODUO010000147">
    <property type="protein sequence ID" value="KAK2188004.1"/>
    <property type="molecule type" value="Genomic_DNA"/>
</dbReference>
<keyword evidence="2" id="KW-1185">Reference proteome</keyword>
<reference evidence="1" key="1">
    <citation type="journal article" date="2023" name="Mol. Biol. Evol.">
        <title>Third-Generation Sequencing Reveals the Adaptive Role of the Epigenome in Three Deep-Sea Polychaetes.</title>
        <authorList>
            <person name="Perez M."/>
            <person name="Aroh O."/>
            <person name="Sun Y."/>
            <person name="Lan Y."/>
            <person name="Juniper S.K."/>
            <person name="Young C.R."/>
            <person name="Angers B."/>
            <person name="Qian P.Y."/>
        </authorList>
    </citation>
    <scope>NUCLEOTIDE SEQUENCE</scope>
    <source>
        <strain evidence="1">R07B-5</strain>
    </source>
</reference>
<organism evidence="1 2">
    <name type="scientific">Ridgeia piscesae</name>
    <name type="common">Tubeworm</name>
    <dbReference type="NCBI Taxonomy" id="27915"/>
    <lineage>
        <taxon>Eukaryota</taxon>
        <taxon>Metazoa</taxon>
        <taxon>Spiralia</taxon>
        <taxon>Lophotrochozoa</taxon>
        <taxon>Annelida</taxon>
        <taxon>Polychaeta</taxon>
        <taxon>Sedentaria</taxon>
        <taxon>Canalipalpata</taxon>
        <taxon>Sabellida</taxon>
        <taxon>Siboglinidae</taxon>
        <taxon>Ridgeia</taxon>
    </lineage>
</organism>
<proteinExistence type="predicted"/>
<dbReference type="AlphaFoldDB" id="A0AAD9P4P2"/>
<evidence type="ECO:0000313" key="1">
    <source>
        <dbReference type="EMBL" id="KAK2188004.1"/>
    </source>
</evidence>
<protein>
    <submittedName>
        <fullName evidence="1">Uncharacterized protein</fullName>
    </submittedName>
</protein>
<name>A0AAD9P4P2_RIDPI</name>